<feature type="transmembrane region" description="Helical" evidence="5">
    <location>
        <begin position="177"/>
        <end position="198"/>
    </location>
</feature>
<sequence length="700" mass="75790">MSVVKNIVNKASNDVQHDYNWNRAGRLTKSGARALPSATVSYVLDKFPIVGWLPRYDWRWLINDLIAGITVGLMLIPQSLSYAKIATIPVESGLASSWLPATLYAFMGTTKDLSTGPTSLIGLLTSEQVEHFSPEDGSGEYTPTQVASAMALWMGIFGMILGFLNLGFLLDFISLPILNGFITAVAITIILSQMPSLLGEPAGGSSTAEKIHDVFSNLPSANGYACAVGFTGLLFLTVIEKCGKRWSEKNKVIWFITITRAFLCLVIYTAVSYAVNKGYDDSDDYLFGVAQVSASGIASPEMPPSGLIAALPGRSIAIFIGAGIEHVAIARAFAVKNNYVSDQTQELVYFGVTNFINSFFHTMGVGGAMSRTAVNSACKVKSPLSGLFTMAVVLVCIFKLSSALYWIPKATLAAIIISAVWPLISSPKVFYTYWKTSLADFIASMIALWVCLFESTEVGIASAVAFNIVYILLRQVFTRASHAGSDSSLALQHQLAGSSTSSGSGEVPEGARVFRFNESFFFANAYRVATAMNDAVQTYHAPHYSSTNGSEAERNWSVAGEKRIAKLRRAADITDPAALPAIRVVVLDFGKCNHIDSTAVIQLRKFLTELVKYGGSSVQCRFAAMTEYVRERFERSGFLLVLDEEGGFSSAQASAVKEGAIVIRVYASVAEALAARRDSDVLEFDEKIKAEIVAEEVERK</sequence>
<dbReference type="OrthoDB" id="288203at2759"/>
<comment type="subcellular location">
    <subcellularLocation>
        <location evidence="1">Membrane</location>
        <topology evidence="1">Multi-pass membrane protein</topology>
    </subcellularLocation>
</comment>
<feature type="domain" description="STAS" evidence="6">
    <location>
        <begin position="501"/>
        <end position="676"/>
    </location>
</feature>
<dbReference type="Proteomes" id="UP001056384">
    <property type="component" value="Chromosome 3"/>
</dbReference>
<feature type="transmembrane region" description="Helical" evidence="5">
    <location>
        <begin position="347"/>
        <end position="367"/>
    </location>
</feature>
<keyword evidence="8" id="KW-1185">Reference proteome</keyword>
<feature type="transmembrane region" description="Helical" evidence="5">
    <location>
        <begin position="387"/>
        <end position="407"/>
    </location>
</feature>
<dbReference type="EMBL" id="CP099420">
    <property type="protein sequence ID" value="USW51152.1"/>
    <property type="molecule type" value="Genomic_DNA"/>
</dbReference>
<evidence type="ECO:0000313" key="8">
    <source>
        <dbReference type="Proteomes" id="UP001056384"/>
    </source>
</evidence>
<evidence type="ECO:0000256" key="5">
    <source>
        <dbReference type="SAM" id="Phobius"/>
    </source>
</evidence>
<feature type="transmembrane region" description="Helical" evidence="5">
    <location>
        <begin position="446"/>
        <end position="473"/>
    </location>
</feature>
<feature type="transmembrane region" description="Helical" evidence="5">
    <location>
        <begin position="218"/>
        <end position="240"/>
    </location>
</feature>
<dbReference type="InterPro" id="IPR036513">
    <property type="entry name" value="STAS_dom_sf"/>
</dbReference>
<dbReference type="NCBIfam" id="TIGR00815">
    <property type="entry name" value="sulP"/>
    <property type="match status" value="1"/>
</dbReference>
<reference evidence="7" key="1">
    <citation type="submission" date="2022-06" db="EMBL/GenBank/DDBJ databases">
        <title>Complete genome sequences of two strains of the flax pathogen Septoria linicola.</title>
        <authorList>
            <person name="Lapalu N."/>
            <person name="Simon A."/>
            <person name="Demenou B."/>
            <person name="Paumier D."/>
            <person name="Guillot M.-P."/>
            <person name="Gout L."/>
            <person name="Valade R."/>
        </authorList>
    </citation>
    <scope>NUCLEOTIDE SEQUENCE</scope>
    <source>
        <strain evidence="7">SE15195</strain>
    </source>
</reference>
<feature type="transmembrane region" description="Helical" evidence="5">
    <location>
        <begin position="252"/>
        <end position="275"/>
    </location>
</feature>
<dbReference type="InterPro" id="IPR011547">
    <property type="entry name" value="SLC26A/SulP_dom"/>
</dbReference>
<dbReference type="Pfam" id="PF01740">
    <property type="entry name" value="STAS"/>
    <property type="match status" value="1"/>
</dbReference>
<accession>A0A9Q9EIK7</accession>
<feature type="transmembrane region" description="Helical" evidence="5">
    <location>
        <begin position="316"/>
        <end position="335"/>
    </location>
</feature>
<dbReference type="SUPFAM" id="SSF52091">
    <property type="entry name" value="SpoIIaa-like"/>
    <property type="match status" value="1"/>
</dbReference>
<dbReference type="GO" id="GO:0055085">
    <property type="term" value="P:transmembrane transport"/>
    <property type="evidence" value="ECO:0007669"/>
    <property type="project" value="InterPro"/>
</dbReference>
<dbReference type="AlphaFoldDB" id="A0A9Q9EIK7"/>
<feature type="transmembrane region" description="Helical" evidence="5">
    <location>
        <begin position="414"/>
        <end position="434"/>
    </location>
</feature>
<evidence type="ECO:0000256" key="3">
    <source>
        <dbReference type="ARBA" id="ARBA00022989"/>
    </source>
</evidence>
<keyword evidence="2 5" id="KW-0812">Transmembrane</keyword>
<evidence type="ECO:0000256" key="4">
    <source>
        <dbReference type="ARBA" id="ARBA00023136"/>
    </source>
</evidence>
<proteinExistence type="predicted"/>
<protein>
    <submittedName>
        <fullName evidence="7">SLC26A/SulP transporter, STAS domain, STAS domain superfamily</fullName>
    </submittedName>
</protein>
<dbReference type="InterPro" id="IPR001902">
    <property type="entry name" value="SLC26A/SulP_fam"/>
</dbReference>
<name>A0A9Q9EIK7_9PEZI</name>
<dbReference type="PROSITE" id="PS50801">
    <property type="entry name" value="STAS"/>
    <property type="match status" value="1"/>
</dbReference>
<feature type="transmembrane region" description="Helical" evidence="5">
    <location>
        <begin position="150"/>
        <end position="170"/>
    </location>
</feature>
<gene>
    <name evidence="7" type="ORF">Slin15195_G044710</name>
</gene>
<evidence type="ECO:0000256" key="1">
    <source>
        <dbReference type="ARBA" id="ARBA00004141"/>
    </source>
</evidence>
<feature type="transmembrane region" description="Helical" evidence="5">
    <location>
        <begin position="58"/>
        <end position="76"/>
    </location>
</feature>
<evidence type="ECO:0000259" key="6">
    <source>
        <dbReference type="PROSITE" id="PS50801"/>
    </source>
</evidence>
<dbReference type="Pfam" id="PF00916">
    <property type="entry name" value="Sulfate_transp"/>
    <property type="match status" value="1"/>
</dbReference>
<dbReference type="GO" id="GO:0016020">
    <property type="term" value="C:membrane"/>
    <property type="evidence" value="ECO:0007669"/>
    <property type="project" value="UniProtKB-SubCell"/>
</dbReference>
<evidence type="ECO:0000313" key="7">
    <source>
        <dbReference type="EMBL" id="USW51152.1"/>
    </source>
</evidence>
<keyword evidence="4 5" id="KW-0472">Membrane</keyword>
<keyword evidence="3 5" id="KW-1133">Transmembrane helix</keyword>
<dbReference type="InterPro" id="IPR002645">
    <property type="entry name" value="STAS_dom"/>
</dbReference>
<organism evidence="7 8">
    <name type="scientific">Septoria linicola</name>
    <dbReference type="NCBI Taxonomy" id="215465"/>
    <lineage>
        <taxon>Eukaryota</taxon>
        <taxon>Fungi</taxon>
        <taxon>Dikarya</taxon>
        <taxon>Ascomycota</taxon>
        <taxon>Pezizomycotina</taxon>
        <taxon>Dothideomycetes</taxon>
        <taxon>Dothideomycetidae</taxon>
        <taxon>Mycosphaerellales</taxon>
        <taxon>Mycosphaerellaceae</taxon>
        <taxon>Septoria</taxon>
    </lineage>
</organism>
<dbReference type="PANTHER" id="PTHR11814">
    <property type="entry name" value="SULFATE TRANSPORTER"/>
    <property type="match status" value="1"/>
</dbReference>
<evidence type="ECO:0000256" key="2">
    <source>
        <dbReference type="ARBA" id="ARBA00022692"/>
    </source>
</evidence>
<dbReference type="Gene3D" id="3.30.750.24">
    <property type="entry name" value="STAS domain"/>
    <property type="match status" value="1"/>
</dbReference>
<dbReference type="CDD" id="cd07042">
    <property type="entry name" value="STAS_SulP_like_sulfate_transporter"/>
    <property type="match status" value="1"/>
</dbReference>